<evidence type="ECO:0000256" key="8">
    <source>
        <dbReference type="RuleBase" id="RU004185"/>
    </source>
</evidence>
<dbReference type="GO" id="GO:0046872">
    <property type="term" value="F:metal ion binding"/>
    <property type="evidence" value="ECO:0007669"/>
    <property type="project" value="UniProtKB-KW"/>
</dbReference>
<comment type="subcellular location">
    <subcellularLocation>
        <location evidence="7">Cytoplasm</location>
    </subcellularLocation>
</comment>
<accession>A0A851GII4</accession>
<dbReference type="Gene3D" id="3.40.50.1400">
    <property type="match status" value="2"/>
</dbReference>
<dbReference type="Pfam" id="PF00762">
    <property type="entry name" value="Ferrochelatase"/>
    <property type="match status" value="1"/>
</dbReference>
<evidence type="ECO:0000256" key="1">
    <source>
        <dbReference type="ARBA" id="ARBA00007718"/>
    </source>
</evidence>
<dbReference type="PANTHER" id="PTHR11108:SF1">
    <property type="entry name" value="FERROCHELATASE, MITOCHONDRIAL"/>
    <property type="match status" value="1"/>
</dbReference>
<feature type="binding site" evidence="7">
    <location>
        <position position="292"/>
    </location>
    <ligand>
        <name>Fe(2+)</name>
        <dbReference type="ChEBI" id="CHEBI:29033"/>
    </ligand>
</feature>
<dbReference type="GO" id="GO:0004325">
    <property type="term" value="F:ferrochelatase activity"/>
    <property type="evidence" value="ECO:0007669"/>
    <property type="project" value="UniProtKB-UniRule"/>
</dbReference>
<organism evidence="9 10">
    <name type="scientific">Oceaniferula marina</name>
    <dbReference type="NCBI Taxonomy" id="2748318"/>
    <lineage>
        <taxon>Bacteria</taxon>
        <taxon>Pseudomonadati</taxon>
        <taxon>Verrucomicrobiota</taxon>
        <taxon>Verrucomicrobiia</taxon>
        <taxon>Verrucomicrobiales</taxon>
        <taxon>Verrucomicrobiaceae</taxon>
        <taxon>Oceaniferula</taxon>
    </lineage>
</organism>
<dbReference type="UniPathway" id="UPA00252">
    <property type="reaction ID" value="UER00325"/>
</dbReference>
<comment type="pathway">
    <text evidence="7">Porphyrin-containing compound metabolism; protoheme biosynthesis; protoheme from protoporphyrin-IX: step 1/1.</text>
</comment>
<dbReference type="RefSeq" id="WP_178934892.1">
    <property type="nucleotide sequence ID" value="NZ_JACBAZ010000017.1"/>
</dbReference>
<comment type="catalytic activity">
    <reaction evidence="6">
        <text>Fe-coproporphyrin III + 2 H(+) = coproporphyrin III + Fe(2+)</text>
        <dbReference type="Rhea" id="RHEA:49572"/>
        <dbReference type="ChEBI" id="CHEBI:15378"/>
        <dbReference type="ChEBI" id="CHEBI:29033"/>
        <dbReference type="ChEBI" id="CHEBI:68438"/>
        <dbReference type="ChEBI" id="CHEBI:131725"/>
        <dbReference type="EC" id="4.99.1.9"/>
    </reaction>
    <physiologicalReaction direction="right-to-left" evidence="6">
        <dbReference type="Rhea" id="RHEA:49574"/>
    </physiologicalReaction>
</comment>
<evidence type="ECO:0000256" key="7">
    <source>
        <dbReference type="HAMAP-Rule" id="MF_00323"/>
    </source>
</evidence>
<feature type="binding site" evidence="7">
    <location>
        <position position="189"/>
    </location>
    <ligand>
        <name>Fe(2+)</name>
        <dbReference type="ChEBI" id="CHEBI:29033"/>
    </ligand>
</feature>
<keyword evidence="5 7" id="KW-0627">Porphyrin biosynthesis</keyword>
<dbReference type="CDD" id="cd00419">
    <property type="entry name" value="Ferrochelatase_C"/>
    <property type="match status" value="1"/>
</dbReference>
<dbReference type="InterPro" id="IPR033659">
    <property type="entry name" value="Ferrochelatase_N"/>
</dbReference>
<evidence type="ECO:0000256" key="6">
    <source>
        <dbReference type="ARBA" id="ARBA00024536"/>
    </source>
</evidence>
<dbReference type="EMBL" id="JACBAZ010000017">
    <property type="protein sequence ID" value="NWK57608.1"/>
    <property type="molecule type" value="Genomic_DNA"/>
</dbReference>
<dbReference type="Proteomes" id="UP000557872">
    <property type="component" value="Unassembled WGS sequence"/>
</dbReference>
<comment type="caution">
    <text evidence="9">The sequence shown here is derived from an EMBL/GenBank/DDBJ whole genome shotgun (WGS) entry which is preliminary data.</text>
</comment>
<comment type="function">
    <text evidence="7">Catalyzes the ferrous insertion into protoporphyrin IX.</text>
</comment>
<dbReference type="NCBIfam" id="TIGR00109">
    <property type="entry name" value="hemH"/>
    <property type="match status" value="1"/>
</dbReference>
<dbReference type="GO" id="GO:0006783">
    <property type="term" value="P:heme biosynthetic process"/>
    <property type="evidence" value="ECO:0007669"/>
    <property type="project" value="UniProtKB-UniRule"/>
</dbReference>
<dbReference type="SUPFAM" id="SSF53800">
    <property type="entry name" value="Chelatase"/>
    <property type="match status" value="1"/>
</dbReference>
<dbReference type="PANTHER" id="PTHR11108">
    <property type="entry name" value="FERROCHELATASE"/>
    <property type="match status" value="1"/>
</dbReference>
<name>A0A851GII4_9BACT</name>
<dbReference type="HAMAP" id="MF_00323">
    <property type="entry name" value="Ferrochelatase"/>
    <property type="match status" value="1"/>
</dbReference>
<evidence type="ECO:0000313" key="9">
    <source>
        <dbReference type="EMBL" id="NWK57608.1"/>
    </source>
</evidence>
<evidence type="ECO:0000256" key="2">
    <source>
        <dbReference type="ARBA" id="ARBA00023004"/>
    </source>
</evidence>
<dbReference type="EC" id="4.98.1.1" evidence="7"/>
<protein>
    <recommendedName>
        <fullName evidence="7">Ferrochelatase</fullName>
        <ecNumber evidence="7">4.98.1.1</ecNumber>
    </recommendedName>
    <alternativeName>
        <fullName evidence="7">Heme synthase</fullName>
    </alternativeName>
    <alternativeName>
        <fullName evidence="7">Protoheme ferro-lyase</fullName>
    </alternativeName>
</protein>
<comment type="catalytic activity">
    <reaction evidence="7">
        <text>heme b + 2 H(+) = protoporphyrin IX + Fe(2+)</text>
        <dbReference type="Rhea" id="RHEA:22584"/>
        <dbReference type="ChEBI" id="CHEBI:15378"/>
        <dbReference type="ChEBI" id="CHEBI:29033"/>
        <dbReference type="ChEBI" id="CHEBI:57306"/>
        <dbReference type="ChEBI" id="CHEBI:60344"/>
        <dbReference type="EC" id="4.98.1.1"/>
    </reaction>
</comment>
<sequence>MTKAAALLLNLGSPDSTSVPDVRRYLDEFLSDERVLDIPAWKRKLILKLFILPKRPAESAEAYSEVWTEEGSPLIVTSKEQQKLVSEQVDIPVFLGMRYGNPSTEDIIRQIVNEGVTDLFIMPLYPHYAMSSYETAVVKAMEEINSQAPHMRTKLLQPFYQDPDYIEALVESAKPHFEDDDDLLLFSYHGIPERQVRKSDPSHAHCLVREDCCENAHPCHATCYKHQCLATTKAFIEASGVPQEKTAISFQSRLLRDPWLGPYTDFELKRFGQEGVKKIKVMCPAFVSDCLETIEEIGMRGVEEFTEAGGESLSLIPCMNDHPSWIKFLSTRIQQWQQTLASTS</sequence>
<evidence type="ECO:0000256" key="3">
    <source>
        <dbReference type="ARBA" id="ARBA00023133"/>
    </source>
</evidence>
<keyword evidence="4 7" id="KW-0456">Lyase</keyword>
<dbReference type="GO" id="GO:0005737">
    <property type="term" value="C:cytoplasm"/>
    <property type="evidence" value="ECO:0007669"/>
    <property type="project" value="UniProtKB-SubCell"/>
</dbReference>
<keyword evidence="7" id="KW-0963">Cytoplasm</keyword>
<keyword evidence="3 7" id="KW-0350">Heme biosynthesis</keyword>
<gene>
    <name evidence="7 9" type="primary">hemH</name>
    <name evidence="9" type="ORF">HW115_18465</name>
</gene>
<keyword evidence="7" id="KW-0479">Metal-binding</keyword>
<dbReference type="InterPro" id="IPR001015">
    <property type="entry name" value="Ferrochelatase"/>
</dbReference>
<evidence type="ECO:0000256" key="5">
    <source>
        <dbReference type="ARBA" id="ARBA00023244"/>
    </source>
</evidence>
<comment type="similarity">
    <text evidence="1 7 8">Belongs to the ferrochelatase family.</text>
</comment>
<reference evidence="9 10" key="1">
    <citation type="submission" date="2020-07" db="EMBL/GenBank/DDBJ databases">
        <title>Roseicoccus Jingziensis gen. nov., sp. nov., isolated from coastal seawater.</title>
        <authorList>
            <person name="Feng X."/>
        </authorList>
    </citation>
    <scope>NUCLEOTIDE SEQUENCE [LARGE SCALE GENOMIC DNA]</scope>
    <source>
        <strain evidence="9 10">N1E253</strain>
    </source>
</reference>
<proteinExistence type="inferred from homology"/>
<dbReference type="InterPro" id="IPR033644">
    <property type="entry name" value="Ferrochelatase_C"/>
</dbReference>
<dbReference type="AlphaFoldDB" id="A0A851GII4"/>
<evidence type="ECO:0000256" key="4">
    <source>
        <dbReference type="ARBA" id="ARBA00023239"/>
    </source>
</evidence>
<keyword evidence="10" id="KW-1185">Reference proteome</keyword>
<keyword evidence="2 7" id="KW-0408">Iron</keyword>
<dbReference type="CDD" id="cd03411">
    <property type="entry name" value="Ferrochelatase_N"/>
    <property type="match status" value="1"/>
</dbReference>
<evidence type="ECO:0000313" key="10">
    <source>
        <dbReference type="Proteomes" id="UP000557872"/>
    </source>
</evidence>